<keyword evidence="2" id="KW-1185">Reference proteome</keyword>
<dbReference type="Proteomes" id="UP000814128">
    <property type="component" value="Unassembled WGS sequence"/>
</dbReference>
<name>A0ACB8QEC8_9AGAM</name>
<sequence length="359" mass="39435">MLMTTSATAPSLQQIRVEAIVFGVVPSIATLVRLGIRVRLRNLWWDDAWALVALLCMALYMSGVLIYAAEPAHSSRTAKIVAVYMCTQFYSAVVWTSRQSILFTIVRLSFGTFRAGLLCVFWVFLGTWTVLFAQVWWVCEGDTSWKSLENPQCPLGKQVAVAQLVTDVVSDAVLVLAPLYLLAGVKNRALVIRVMAVFFTTVLSTAFSLYHGYEILTVGGTSEARAATFQCGTGLLVVNLSVLVAFVFRIKSQREHDTSQPITTIGSKRVRRRAQSTTIGPTSPQIGIDIDELTSRVAAHYVAETELGPTATDTEKPNVVVSTPMVEIWVGKTGESSFVPDHITFVNMSDESRTSIRTL</sequence>
<accession>A0ACB8QEC8</accession>
<dbReference type="EMBL" id="MU273637">
    <property type="protein sequence ID" value="KAI0030144.1"/>
    <property type="molecule type" value="Genomic_DNA"/>
</dbReference>
<gene>
    <name evidence="1" type="ORF">K488DRAFT_88037</name>
</gene>
<reference evidence="1" key="2">
    <citation type="journal article" date="2022" name="New Phytol.">
        <title>Evolutionary transition to the ectomycorrhizal habit in the genomes of a hyperdiverse lineage of mushroom-forming fungi.</title>
        <authorList>
            <person name="Looney B."/>
            <person name="Miyauchi S."/>
            <person name="Morin E."/>
            <person name="Drula E."/>
            <person name="Courty P.E."/>
            <person name="Kohler A."/>
            <person name="Kuo A."/>
            <person name="LaButti K."/>
            <person name="Pangilinan J."/>
            <person name="Lipzen A."/>
            <person name="Riley R."/>
            <person name="Andreopoulos W."/>
            <person name="He G."/>
            <person name="Johnson J."/>
            <person name="Nolan M."/>
            <person name="Tritt A."/>
            <person name="Barry K.W."/>
            <person name="Grigoriev I.V."/>
            <person name="Nagy L.G."/>
            <person name="Hibbett D."/>
            <person name="Henrissat B."/>
            <person name="Matheny P.B."/>
            <person name="Labbe J."/>
            <person name="Martin F.M."/>
        </authorList>
    </citation>
    <scope>NUCLEOTIDE SEQUENCE</scope>
    <source>
        <strain evidence="1">EC-137</strain>
    </source>
</reference>
<comment type="caution">
    <text evidence="1">The sequence shown here is derived from an EMBL/GenBank/DDBJ whole genome shotgun (WGS) entry which is preliminary data.</text>
</comment>
<evidence type="ECO:0000313" key="2">
    <source>
        <dbReference type="Proteomes" id="UP000814128"/>
    </source>
</evidence>
<organism evidence="1 2">
    <name type="scientific">Vararia minispora EC-137</name>
    <dbReference type="NCBI Taxonomy" id="1314806"/>
    <lineage>
        <taxon>Eukaryota</taxon>
        <taxon>Fungi</taxon>
        <taxon>Dikarya</taxon>
        <taxon>Basidiomycota</taxon>
        <taxon>Agaricomycotina</taxon>
        <taxon>Agaricomycetes</taxon>
        <taxon>Russulales</taxon>
        <taxon>Lachnocladiaceae</taxon>
        <taxon>Vararia</taxon>
    </lineage>
</organism>
<reference evidence="1" key="1">
    <citation type="submission" date="2021-02" db="EMBL/GenBank/DDBJ databases">
        <authorList>
            <consortium name="DOE Joint Genome Institute"/>
            <person name="Ahrendt S."/>
            <person name="Looney B.P."/>
            <person name="Miyauchi S."/>
            <person name="Morin E."/>
            <person name="Drula E."/>
            <person name="Courty P.E."/>
            <person name="Chicoki N."/>
            <person name="Fauchery L."/>
            <person name="Kohler A."/>
            <person name="Kuo A."/>
            <person name="Labutti K."/>
            <person name="Pangilinan J."/>
            <person name="Lipzen A."/>
            <person name="Riley R."/>
            <person name="Andreopoulos W."/>
            <person name="He G."/>
            <person name="Johnson J."/>
            <person name="Barry K.W."/>
            <person name="Grigoriev I.V."/>
            <person name="Nagy L."/>
            <person name="Hibbett D."/>
            <person name="Henrissat B."/>
            <person name="Matheny P.B."/>
            <person name="Labbe J."/>
            <person name="Martin F."/>
        </authorList>
    </citation>
    <scope>NUCLEOTIDE SEQUENCE</scope>
    <source>
        <strain evidence="1">EC-137</strain>
    </source>
</reference>
<proteinExistence type="predicted"/>
<evidence type="ECO:0000313" key="1">
    <source>
        <dbReference type="EMBL" id="KAI0030144.1"/>
    </source>
</evidence>
<protein>
    <submittedName>
        <fullName evidence="1">Uncharacterized protein</fullName>
    </submittedName>
</protein>